<evidence type="ECO:0000313" key="4">
    <source>
        <dbReference type="Proteomes" id="UP000185860"/>
    </source>
</evidence>
<dbReference type="STRING" id="454136.NIES2119_10430"/>
<evidence type="ECO:0000259" key="2">
    <source>
        <dbReference type="SMART" id="SM00912"/>
    </source>
</evidence>
<dbReference type="EMBL" id="MRCE01000008">
    <property type="protein sequence ID" value="OKH38437.1"/>
    <property type="molecule type" value="Genomic_DNA"/>
</dbReference>
<proteinExistence type="predicted"/>
<comment type="caution">
    <text evidence="3">The sequence shown here is derived from an EMBL/GenBank/DDBJ whole genome shotgun (WGS) entry which is preliminary data.</text>
</comment>
<dbReference type="Gene3D" id="2.160.20.10">
    <property type="entry name" value="Single-stranded right-handed beta-helix, Pectin lyase-like"/>
    <property type="match status" value="3"/>
</dbReference>
<accession>A0A1U7IMI8</accession>
<dbReference type="OrthoDB" id="450498at2"/>
<dbReference type="NCBIfam" id="TIGR01901">
    <property type="entry name" value="adhes_NPXG"/>
    <property type="match status" value="1"/>
</dbReference>
<dbReference type="RefSeq" id="WP_084555067.1">
    <property type="nucleotide sequence ID" value="NZ_MRCE01000008.1"/>
</dbReference>
<dbReference type="Proteomes" id="UP000185860">
    <property type="component" value="Unassembled WGS sequence"/>
</dbReference>
<dbReference type="AlphaFoldDB" id="A0A1U7IMI8"/>
<dbReference type="Pfam" id="PF05860">
    <property type="entry name" value="TPS"/>
    <property type="match status" value="1"/>
</dbReference>
<dbReference type="SUPFAM" id="SSF51126">
    <property type="entry name" value="Pectin lyase-like"/>
    <property type="match status" value="3"/>
</dbReference>
<evidence type="ECO:0000313" key="3">
    <source>
        <dbReference type="EMBL" id="OKH38437.1"/>
    </source>
</evidence>
<feature type="region of interest" description="Disordered" evidence="1">
    <location>
        <begin position="745"/>
        <end position="770"/>
    </location>
</feature>
<dbReference type="InterPro" id="IPR012334">
    <property type="entry name" value="Pectin_lyas_fold"/>
</dbReference>
<gene>
    <name evidence="3" type="ORF">NIES2119_10430</name>
</gene>
<dbReference type="SMART" id="SM00912">
    <property type="entry name" value="Haemagg_act"/>
    <property type="match status" value="1"/>
</dbReference>
<feature type="domain" description="Filamentous haemagglutinin FhaB/tRNA nuclease CdiA-like TPS" evidence="2">
    <location>
        <begin position="53"/>
        <end position="168"/>
    </location>
</feature>
<name>A0A1U7IMI8_9CYAN</name>
<sequence length="1097" mass="111566">MKNSIFSIPIISLSGLIHEDRKSDKPKILWSGSLFLVSLSFFFAKADAQIIPDGTLPTNSIVTPLSNPSGRSFVIEGGTRAGRNLFHSFQEFSIPSGGEAFFNNPLDIQNIFSRVTGRSISHIDGLIRTLGTANLFLLNPNGIIFGPNAQLNLGGSFLASTANSIKFADGTEFSTTNLQTTPLLTISVPVGLQMGLNPGNIVVQGPGHNLSYDSETGSIDRSNRPVGLQVIPDQTLALLGGNLALEGGNLTAAGGRVELGSVGGATLVTLTATNQGMALSYPEIQNFQDISLSNAASIDVSGASGGNVFAAGRRITLTDGSVILAFTEGAEAGGTLKVRASETVELIGTSADSLFNSGLFISVTPEATGNGGDLMIETANLRLIDGGQVGAGTFGAGNGGNLTVKATGVVELNGIAANGLSASSLDTSVNSKATGNGGNLTIETTRLRLVSGAQIGAGTFGAGNSGSLIIKATEAVEVIGTSADGKVLSGLFTSAQSGATGNGGNLTIETDRLQVADGAQIFTGTFGAGKAGNLTIKATDSVKLIGTSANSGTSSGLFASTQPGATGNGGNLTIETDRLQVADGAQIAVSTFGAGKAGILTVKATDSVEVIGTSANSGTSSGLFASAESGATGEGGNLSVETARLRVTDGAVISVATFGTGKAGDLIVKATDLVELIGESADGIVSSGLAASVAPRATGAGGNLTIETVRLRVSDGAQVSVATFGAGKAGNLIVKARDEVEVIGTSPTDSNFGSSLRASTTSESTGEGGNLSIETTRLRVADGAVLTVRSRGEGKAGNLIVDAGSIRLENSGSLIANTKAGGGSIELQAPSITLRRGSITTNATGGESGGNISVSSQFLQLRDRSNITTNAEGENVIGGGITLNADVIVGLENSDITANSINSQGGNVTINTQAIFGLQTRTREELQNLLNTDDVTLLDPKNLVTNDITATGANSSLSGTLAINTLEANPNSGLVDLPANPVNNTMLVISNCYRRGGEQSEFIVIGKGGLPPSPNEPIRSEATWIDLREIALSKSNLSPNFSTSDMQERKVGENQEFSHIVEAQGWMKNAQGQVVLVAKTVRVIPQNFTSVPQYCHQ</sequence>
<dbReference type="InterPro" id="IPR008638">
    <property type="entry name" value="FhaB/CdiA-like_TPS"/>
</dbReference>
<dbReference type="InterPro" id="IPR011050">
    <property type="entry name" value="Pectin_lyase_fold/virulence"/>
</dbReference>
<organism evidence="3 4">
    <name type="scientific">[Phormidium ambiguum] IAM M-71</name>
    <dbReference type="NCBI Taxonomy" id="454136"/>
    <lineage>
        <taxon>Bacteria</taxon>
        <taxon>Bacillati</taxon>
        <taxon>Cyanobacteriota</taxon>
        <taxon>Cyanophyceae</taxon>
        <taxon>Oscillatoriophycideae</taxon>
        <taxon>Aerosakkonematales</taxon>
        <taxon>Aerosakkonemataceae</taxon>
        <taxon>Floridanema</taxon>
    </lineage>
</organism>
<reference evidence="3 4" key="1">
    <citation type="submission" date="2016-11" db="EMBL/GenBank/DDBJ databases">
        <title>Draft Genome Sequences of Nine Cyanobacterial Strains from Diverse Habitats.</title>
        <authorList>
            <person name="Zhu T."/>
            <person name="Hou S."/>
            <person name="Lu X."/>
            <person name="Hess W.R."/>
        </authorList>
    </citation>
    <scope>NUCLEOTIDE SEQUENCE [LARGE SCALE GENOMIC DNA]</scope>
    <source>
        <strain evidence="3 4">IAM M-71</strain>
    </source>
</reference>
<protein>
    <recommendedName>
        <fullName evidence="2">Filamentous haemagglutinin FhaB/tRNA nuclease CdiA-like TPS domain-containing protein</fullName>
    </recommendedName>
</protein>
<evidence type="ECO:0000256" key="1">
    <source>
        <dbReference type="SAM" id="MobiDB-lite"/>
    </source>
</evidence>
<feature type="compositionally biased region" description="Polar residues" evidence="1">
    <location>
        <begin position="745"/>
        <end position="765"/>
    </location>
</feature>